<protein>
    <submittedName>
        <fullName evidence="2">Uncharacterized protein</fullName>
    </submittedName>
</protein>
<dbReference type="EMBL" id="FOVD01000001">
    <property type="protein sequence ID" value="SFN15910.1"/>
    <property type="molecule type" value="Genomic_DNA"/>
</dbReference>
<proteinExistence type="predicted"/>
<evidence type="ECO:0000313" key="3">
    <source>
        <dbReference type="Proteomes" id="UP000198769"/>
    </source>
</evidence>
<evidence type="ECO:0000313" key="2">
    <source>
        <dbReference type="EMBL" id="SFN15910.1"/>
    </source>
</evidence>
<keyword evidence="3" id="KW-1185">Reference proteome</keyword>
<evidence type="ECO:0000256" key="1">
    <source>
        <dbReference type="SAM" id="SignalP"/>
    </source>
</evidence>
<gene>
    <name evidence="2" type="ORF">SAMN05421594_1446</name>
</gene>
<feature type="chain" id="PRO_5011578503" evidence="1">
    <location>
        <begin position="19"/>
        <end position="242"/>
    </location>
</feature>
<feature type="signal peptide" evidence="1">
    <location>
        <begin position="1"/>
        <end position="18"/>
    </location>
</feature>
<keyword evidence="1" id="KW-0732">Signal</keyword>
<accession>A0A1I4WS31</accession>
<organism evidence="2 3">
    <name type="scientific">Chryseobacterium oleae</name>
    <dbReference type="NCBI Taxonomy" id="491207"/>
    <lineage>
        <taxon>Bacteria</taxon>
        <taxon>Pseudomonadati</taxon>
        <taxon>Bacteroidota</taxon>
        <taxon>Flavobacteriia</taxon>
        <taxon>Flavobacteriales</taxon>
        <taxon>Weeksellaceae</taxon>
        <taxon>Chryseobacterium group</taxon>
        <taxon>Chryseobacterium</taxon>
    </lineage>
</organism>
<name>A0A1I4WS31_CHROL</name>
<sequence>MKKLYIILYILTSFLSYAQFGINTSNTQGLFHIDAAKDNAVSGVPTAGQEANDFIITSSGNTGIGNVSPQRKLDVDASNQSLRIQNLLRQVPADHDLLIRGGATGDVTTAKYSYSINSTSILPGASGTVTIPAAVNIPAGMLIVRSGNACGRTMISTYMYSDIALGYLSAVARDKVGTVSSSAGGAGTSATWGLQFANVTGCADGGGGTQFDYTLVKTAANTYTITNNGNIARTYTFTVFRL</sequence>
<dbReference type="AlphaFoldDB" id="A0A1I4WS31"/>
<reference evidence="3" key="1">
    <citation type="submission" date="2016-10" db="EMBL/GenBank/DDBJ databases">
        <authorList>
            <person name="Varghese N."/>
            <person name="Submissions S."/>
        </authorList>
    </citation>
    <scope>NUCLEOTIDE SEQUENCE [LARGE SCALE GENOMIC DNA]</scope>
    <source>
        <strain evidence="3">DSM 25575</strain>
    </source>
</reference>
<dbReference type="RefSeq" id="WP_090023824.1">
    <property type="nucleotide sequence ID" value="NZ_FOVD01000001.1"/>
</dbReference>
<dbReference type="Proteomes" id="UP000198769">
    <property type="component" value="Unassembled WGS sequence"/>
</dbReference>
<dbReference type="OrthoDB" id="1340656at2"/>